<organism evidence="3 4">
    <name type="scientific">Gordonia malaquae NBRC 108250</name>
    <dbReference type="NCBI Taxonomy" id="1223542"/>
    <lineage>
        <taxon>Bacteria</taxon>
        <taxon>Bacillati</taxon>
        <taxon>Actinomycetota</taxon>
        <taxon>Actinomycetes</taxon>
        <taxon>Mycobacteriales</taxon>
        <taxon>Gordoniaceae</taxon>
        <taxon>Gordonia</taxon>
    </lineage>
</organism>
<dbReference type="RefSeq" id="WP_008380541.1">
    <property type="nucleotide sequence ID" value="NZ_BAOP01000026.1"/>
</dbReference>
<keyword evidence="1" id="KW-1133">Transmembrane helix</keyword>
<sequence length="357" mass="37837">MVDVNWRGLGKGALIGAGVVGGVIAAELGTVGALILREAFKYPTPVQDGPDPRVEPPAKAPRSSVVGTPDGALLHVATLGDVDAADEVIVLIHGWTCNTGFWNPQFHHFADSRAVIAYDHRGHGLSELGSVRPSVELLGQDLQTVLEEMVPEGKRAVLVGHSMGGMTIMSWAAQFGSGMEEKISAIVLTSTAAKDVVQRQQLVPELPRFLRPAEPVVERAFVSLPLPLASNDLSARIAHYVALGPVARQAHVDFTDKQLAACSPSARGAWGTAMYSLDVTAGLERISVPTAVVVGAKDRLTKVEHSREMADVLRANGVLHSYTEFPGAGHMVPFERADAFNAVLDTVLGDVSEAVNS</sequence>
<dbReference type="SUPFAM" id="SSF53474">
    <property type="entry name" value="alpha/beta-Hydrolases"/>
    <property type="match status" value="1"/>
</dbReference>
<reference evidence="3 4" key="1">
    <citation type="submission" date="2013-02" db="EMBL/GenBank/DDBJ databases">
        <title>Whole genome shotgun sequence of Gordonia malaquae NBRC 108250.</title>
        <authorList>
            <person name="Yoshida I."/>
            <person name="Hosoyama A."/>
            <person name="Tsuchikane K."/>
            <person name="Ando Y."/>
            <person name="Baba S."/>
            <person name="Ohji S."/>
            <person name="Hamada M."/>
            <person name="Tamura T."/>
            <person name="Yamazoe A."/>
            <person name="Yamazaki S."/>
            <person name="Fujita N."/>
        </authorList>
    </citation>
    <scope>NUCLEOTIDE SEQUENCE [LARGE SCALE GENOMIC DNA]</scope>
    <source>
        <strain evidence="3 4">NBRC 108250</strain>
    </source>
</reference>
<dbReference type="STRING" id="410332.SAMN04488550_0746"/>
<dbReference type="eggNOG" id="COG2267">
    <property type="taxonomic scope" value="Bacteria"/>
</dbReference>
<keyword evidence="3" id="KW-0378">Hydrolase</keyword>
<evidence type="ECO:0000313" key="3">
    <source>
        <dbReference type="EMBL" id="GAC81068.1"/>
    </source>
</evidence>
<dbReference type="GO" id="GO:0016787">
    <property type="term" value="F:hydrolase activity"/>
    <property type="evidence" value="ECO:0007669"/>
    <property type="project" value="UniProtKB-KW"/>
</dbReference>
<dbReference type="Pfam" id="PF12146">
    <property type="entry name" value="Hydrolase_4"/>
    <property type="match status" value="1"/>
</dbReference>
<dbReference type="AlphaFoldDB" id="M3VBY4"/>
<dbReference type="PANTHER" id="PTHR43433">
    <property type="entry name" value="HYDROLASE, ALPHA/BETA FOLD FAMILY PROTEIN"/>
    <property type="match status" value="1"/>
</dbReference>
<keyword evidence="1" id="KW-0472">Membrane</keyword>
<dbReference type="EMBL" id="BAOP01000026">
    <property type="protein sequence ID" value="GAC81068.1"/>
    <property type="molecule type" value="Genomic_DNA"/>
</dbReference>
<feature type="transmembrane region" description="Helical" evidence="1">
    <location>
        <begin position="12"/>
        <end position="36"/>
    </location>
</feature>
<protein>
    <submittedName>
        <fullName evidence="3">Putative hydrolase</fullName>
    </submittedName>
</protein>
<dbReference type="OrthoDB" id="5422338at2"/>
<dbReference type="InterPro" id="IPR050471">
    <property type="entry name" value="AB_hydrolase"/>
</dbReference>
<evidence type="ECO:0000256" key="1">
    <source>
        <dbReference type="SAM" id="Phobius"/>
    </source>
</evidence>
<keyword evidence="1" id="KW-0812">Transmembrane</keyword>
<comment type="caution">
    <text evidence="3">The sequence shown here is derived from an EMBL/GenBank/DDBJ whole genome shotgun (WGS) entry which is preliminary data.</text>
</comment>
<dbReference type="Proteomes" id="UP000035009">
    <property type="component" value="Unassembled WGS sequence"/>
</dbReference>
<dbReference type="PANTHER" id="PTHR43433:SF5">
    <property type="entry name" value="AB HYDROLASE-1 DOMAIN-CONTAINING PROTEIN"/>
    <property type="match status" value="1"/>
</dbReference>
<dbReference type="InterPro" id="IPR022742">
    <property type="entry name" value="Hydrolase_4"/>
</dbReference>
<evidence type="ECO:0000313" key="4">
    <source>
        <dbReference type="Proteomes" id="UP000035009"/>
    </source>
</evidence>
<dbReference type="InterPro" id="IPR029058">
    <property type="entry name" value="AB_hydrolase_fold"/>
</dbReference>
<dbReference type="Gene3D" id="3.40.50.1820">
    <property type="entry name" value="alpha/beta hydrolase"/>
    <property type="match status" value="1"/>
</dbReference>
<name>M3VBY4_GORML</name>
<evidence type="ECO:0000259" key="2">
    <source>
        <dbReference type="Pfam" id="PF12146"/>
    </source>
</evidence>
<accession>M3VBY4</accession>
<gene>
    <name evidence="3" type="ORF">GM1_026_00360</name>
</gene>
<proteinExistence type="predicted"/>
<keyword evidence="4" id="KW-1185">Reference proteome</keyword>
<feature type="domain" description="Serine aminopeptidase S33" evidence="2">
    <location>
        <begin position="85"/>
        <end position="336"/>
    </location>
</feature>